<evidence type="ECO:0000256" key="6">
    <source>
        <dbReference type="ARBA" id="ARBA00023212"/>
    </source>
</evidence>
<dbReference type="GO" id="GO:0008017">
    <property type="term" value="F:microtubule binding"/>
    <property type="evidence" value="ECO:0007669"/>
    <property type="project" value="InterPro"/>
</dbReference>
<dbReference type="OrthoDB" id="5877028at2759"/>
<dbReference type="GO" id="GO:0007059">
    <property type="term" value="P:chromosome segregation"/>
    <property type="evidence" value="ECO:0007669"/>
    <property type="project" value="TreeGrafter"/>
</dbReference>
<feature type="compositionally biased region" description="Polar residues" evidence="8">
    <location>
        <begin position="374"/>
        <end position="387"/>
    </location>
</feature>
<feature type="compositionally biased region" description="Polar residues" evidence="8">
    <location>
        <begin position="407"/>
        <end position="430"/>
    </location>
</feature>
<evidence type="ECO:0000256" key="4">
    <source>
        <dbReference type="ARBA" id="ARBA00022701"/>
    </source>
</evidence>
<dbReference type="GO" id="GO:0000132">
    <property type="term" value="P:establishment of mitotic spindle orientation"/>
    <property type="evidence" value="ECO:0007669"/>
    <property type="project" value="TreeGrafter"/>
</dbReference>
<feature type="compositionally biased region" description="Polar residues" evidence="8">
    <location>
        <begin position="303"/>
        <end position="314"/>
    </location>
</feature>
<dbReference type="GO" id="GO:0000776">
    <property type="term" value="C:kinetochore"/>
    <property type="evidence" value="ECO:0007669"/>
    <property type="project" value="TreeGrafter"/>
</dbReference>
<dbReference type="PANTHER" id="PTHR10921">
    <property type="entry name" value="NUCLEAR DISTRIBUTION PROTEIN NUDE HOMOLOG 1"/>
    <property type="match status" value="1"/>
</dbReference>
<name>A0A395SJR1_9HYPO</name>
<proteinExistence type="inferred from homology"/>
<comment type="similarity">
    <text evidence="2">Belongs to the nudE family.</text>
</comment>
<keyword evidence="5 7" id="KW-0175">Coiled coil</keyword>
<feature type="compositionally biased region" description="Low complexity" evidence="8">
    <location>
        <begin position="283"/>
        <end position="300"/>
    </location>
</feature>
<feature type="region of interest" description="Disordered" evidence="8">
    <location>
        <begin position="351"/>
        <end position="571"/>
    </location>
</feature>
<gene>
    <name evidence="10" type="ORF">FLONG3_6821</name>
</gene>
<dbReference type="PANTHER" id="PTHR10921:SF1">
    <property type="entry name" value="NUCLEAR DISTRIBUTION PROTEIN NUDE HOMOLOG"/>
    <property type="match status" value="1"/>
</dbReference>
<evidence type="ECO:0000256" key="7">
    <source>
        <dbReference type="SAM" id="Coils"/>
    </source>
</evidence>
<comment type="caution">
    <text evidence="10">The sequence shown here is derived from an EMBL/GenBank/DDBJ whole genome shotgun (WGS) entry which is preliminary data.</text>
</comment>
<dbReference type="AlphaFoldDB" id="A0A395SJR1"/>
<keyword evidence="11" id="KW-1185">Reference proteome</keyword>
<keyword evidence="6" id="KW-0206">Cytoskeleton</keyword>
<feature type="region of interest" description="Disordered" evidence="8">
    <location>
        <begin position="204"/>
        <end position="335"/>
    </location>
</feature>
<evidence type="ECO:0000313" key="11">
    <source>
        <dbReference type="Proteomes" id="UP000266234"/>
    </source>
</evidence>
<keyword evidence="4" id="KW-0493">Microtubule</keyword>
<dbReference type="STRING" id="694270.A0A395SJR1"/>
<feature type="coiled-coil region" evidence="7">
    <location>
        <begin position="27"/>
        <end position="188"/>
    </location>
</feature>
<dbReference type="GO" id="GO:0005874">
    <property type="term" value="C:microtubule"/>
    <property type="evidence" value="ECO:0007669"/>
    <property type="project" value="UniProtKB-KW"/>
</dbReference>
<evidence type="ECO:0000256" key="2">
    <source>
        <dbReference type="ARBA" id="ARBA00007429"/>
    </source>
</evidence>
<evidence type="ECO:0000256" key="1">
    <source>
        <dbReference type="ARBA" id="ARBA00004245"/>
    </source>
</evidence>
<dbReference type="EMBL" id="PXOG01000149">
    <property type="protein sequence ID" value="RGP72337.1"/>
    <property type="molecule type" value="Genomic_DNA"/>
</dbReference>
<feature type="domain" description="NUDE" evidence="9">
    <location>
        <begin position="125"/>
        <end position="300"/>
    </location>
</feature>
<accession>A0A395SJR1</accession>
<evidence type="ECO:0000313" key="10">
    <source>
        <dbReference type="EMBL" id="RGP72337.1"/>
    </source>
</evidence>
<evidence type="ECO:0000256" key="5">
    <source>
        <dbReference type="ARBA" id="ARBA00023054"/>
    </source>
</evidence>
<evidence type="ECO:0000256" key="8">
    <source>
        <dbReference type="SAM" id="MobiDB-lite"/>
    </source>
</evidence>
<dbReference type="Proteomes" id="UP000266234">
    <property type="component" value="Unassembled WGS sequence"/>
</dbReference>
<sequence>MASEPPSSPPGAGATVEDTLGWYKSQYELLESELAEFRDSSRELEQELEKDIERAEKQERYHQEKAEALGFEVEEWKNEASASQNALEKEITTLRDTNRTLQLKLRDIEVANDDFERQARNTTSSLEDMESKYNQAIERAVMMEEEIKMGEQEREQLRIESQRLREELGDLKIEAELLQDKIKKQESRHLSTISTDLSVLASPTFDGHPASPGSTASSPLITTPTDSKSPVLTEDGDTLSELPDPPSPPMSDVSAPLPKVAASRTQGHRRTVSRSRLPSADVSTTPKPRSKPPTATTRAPGSRISTGGTTTMRTPAQRAVGPRSASNKLPTSNSLTHIRTLTAQMQRLEARVHSARSKLPGPTRTPPRASPRTNVYSATNMPASVTIRSRKRTSGSAASSVAGDEPTPTNIPSSTSKGSHVPRLSTSGVSRLSFGPLPNRGGPDDISRPSSRASITSYARPPSRAAGEGIPRPISRASLTGARTPMGRSRSSMGFHGHSTSISQLDLEEEDEGQFRTPSRRGTYSSQHGDGSGIPMPATRRRSGSRRISANTMRSSVSGPPRKLSDLGETY</sequence>
<keyword evidence="3" id="KW-0963">Cytoplasm</keyword>
<feature type="compositionally biased region" description="Polar residues" evidence="8">
    <location>
        <begin position="448"/>
        <end position="457"/>
    </location>
</feature>
<dbReference type="GO" id="GO:0051642">
    <property type="term" value="P:centrosome localization"/>
    <property type="evidence" value="ECO:0007669"/>
    <property type="project" value="TreeGrafter"/>
</dbReference>
<protein>
    <submittedName>
        <fullName evidence="10">Nuclear distribution nude like 1</fullName>
    </submittedName>
</protein>
<organism evidence="10 11">
    <name type="scientific">Fusarium longipes</name>
    <dbReference type="NCBI Taxonomy" id="694270"/>
    <lineage>
        <taxon>Eukaryota</taxon>
        <taxon>Fungi</taxon>
        <taxon>Dikarya</taxon>
        <taxon>Ascomycota</taxon>
        <taxon>Pezizomycotina</taxon>
        <taxon>Sordariomycetes</taxon>
        <taxon>Hypocreomycetidae</taxon>
        <taxon>Hypocreales</taxon>
        <taxon>Nectriaceae</taxon>
        <taxon>Fusarium</taxon>
    </lineage>
</organism>
<feature type="compositionally biased region" description="Polar residues" evidence="8">
    <location>
        <begin position="516"/>
        <end position="529"/>
    </location>
</feature>
<feature type="compositionally biased region" description="Polar residues" evidence="8">
    <location>
        <begin position="324"/>
        <end position="335"/>
    </location>
</feature>
<feature type="compositionally biased region" description="Polar residues" evidence="8">
    <location>
        <begin position="212"/>
        <end position="230"/>
    </location>
</feature>
<comment type="subcellular location">
    <subcellularLocation>
        <location evidence="1">Cytoplasm</location>
        <location evidence="1">Cytoskeleton</location>
    </subcellularLocation>
</comment>
<evidence type="ECO:0000256" key="3">
    <source>
        <dbReference type="ARBA" id="ARBA00022490"/>
    </source>
</evidence>
<dbReference type="InterPro" id="IPR006964">
    <property type="entry name" value="NUDE_dom"/>
</dbReference>
<dbReference type="Gene3D" id="6.10.250.1080">
    <property type="match status" value="1"/>
</dbReference>
<evidence type="ECO:0000259" key="9">
    <source>
        <dbReference type="Pfam" id="PF04880"/>
    </source>
</evidence>
<dbReference type="InterPro" id="IPR033494">
    <property type="entry name" value="NUDE"/>
</dbReference>
<dbReference type="GO" id="GO:0005871">
    <property type="term" value="C:kinesin complex"/>
    <property type="evidence" value="ECO:0007669"/>
    <property type="project" value="TreeGrafter"/>
</dbReference>
<feature type="compositionally biased region" description="Polar residues" evidence="8">
    <location>
        <begin position="546"/>
        <end position="558"/>
    </location>
</feature>
<reference evidence="10 11" key="1">
    <citation type="journal article" date="2018" name="PLoS Pathog.">
        <title>Evolution of structural diversity of trichothecenes, a family of toxins produced by plant pathogenic and entomopathogenic fungi.</title>
        <authorList>
            <person name="Proctor R.H."/>
            <person name="McCormick S.P."/>
            <person name="Kim H.S."/>
            <person name="Cardoza R.E."/>
            <person name="Stanley A.M."/>
            <person name="Lindo L."/>
            <person name="Kelly A."/>
            <person name="Brown D.W."/>
            <person name="Lee T."/>
            <person name="Vaughan M.M."/>
            <person name="Alexander N.J."/>
            <person name="Busman M."/>
            <person name="Gutierrez S."/>
        </authorList>
    </citation>
    <scope>NUCLEOTIDE SEQUENCE [LARGE SCALE GENOMIC DNA]</scope>
    <source>
        <strain evidence="10 11">NRRL 20695</strain>
    </source>
</reference>
<dbReference type="Pfam" id="PF04880">
    <property type="entry name" value="NUDE_C"/>
    <property type="match status" value="1"/>
</dbReference>
<dbReference type="GO" id="GO:0007020">
    <property type="term" value="P:microtubule nucleation"/>
    <property type="evidence" value="ECO:0007669"/>
    <property type="project" value="TreeGrafter"/>
</dbReference>
<dbReference type="GO" id="GO:0047496">
    <property type="term" value="P:vesicle transport along microtubule"/>
    <property type="evidence" value="ECO:0007669"/>
    <property type="project" value="TreeGrafter"/>
</dbReference>